<dbReference type="AlphaFoldDB" id="A0AAW0B1F0"/>
<protein>
    <recommendedName>
        <fullName evidence="4">3-carboxymuconate cyclase</fullName>
    </recommendedName>
</protein>
<dbReference type="Proteomes" id="UP001362999">
    <property type="component" value="Unassembled WGS sequence"/>
</dbReference>
<keyword evidence="1" id="KW-0732">Signal</keyword>
<feature type="signal peptide" evidence="1">
    <location>
        <begin position="1"/>
        <end position="18"/>
    </location>
</feature>
<dbReference type="SUPFAM" id="SSF50956">
    <property type="entry name" value="Thermostable phytase (3-phytase)"/>
    <property type="match status" value="1"/>
</dbReference>
<evidence type="ECO:0000313" key="3">
    <source>
        <dbReference type="Proteomes" id="UP001362999"/>
    </source>
</evidence>
<dbReference type="Gene3D" id="2.130.10.10">
    <property type="entry name" value="YVTN repeat-like/Quinoprotein amine dehydrogenase"/>
    <property type="match status" value="1"/>
</dbReference>
<comment type="caution">
    <text evidence="2">The sequence shown here is derived from an EMBL/GenBank/DDBJ whole genome shotgun (WGS) entry which is preliminary data.</text>
</comment>
<evidence type="ECO:0000313" key="2">
    <source>
        <dbReference type="EMBL" id="KAK7019830.1"/>
    </source>
</evidence>
<organism evidence="2 3">
    <name type="scientific">Favolaschia claudopus</name>
    <dbReference type="NCBI Taxonomy" id="2862362"/>
    <lineage>
        <taxon>Eukaryota</taxon>
        <taxon>Fungi</taxon>
        <taxon>Dikarya</taxon>
        <taxon>Basidiomycota</taxon>
        <taxon>Agaricomycotina</taxon>
        <taxon>Agaricomycetes</taxon>
        <taxon>Agaricomycetidae</taxon>
        <taxon>Agaricales</taxon>
        <taxon>Marasmiineae</taxon>
        <taxon>Mycenaceae</taxon>
        <taxon>Favolaschia</taxon>
    </lineage>
</organism>
<sequence>MHCISLALALSAAALVSAAPANAKQNPICNTQDKNRPGLNAGGPAGLYWMSNEPNGNFVFTANLDNDGKMLFGDAVYAGGNGAHMGPDTSKPNPLQSQGSVKVVGDKLVVVNAGSDTASVFQIDFQNPAFIRMIGQPISTQGNFPVSATIDVTTGNACILNAGEKNGVSCYKVDLRKGLVPIPNSVRSLNLKLKTPPENPDNTPSQILFSDDGKRLFASVKGSKGNTGFLAVWTVNDDGSLSPDFEKNVPNGGANPASLTVVRGADALMNTDIGKGLNIFDFTKSNNNKTKAETQDFQVGGSSHVAWGEFSDATRNYYISDSDTATYTELSIDPKNPNNVKGVKQYPQKKGSFPIDQEVVLINGKDHAYLLSPGAMTMQILDLVAPGDAQQRDSFDLAQAAKNIGVSLNAANMQGVNAFFTG</sequence>
<dbReference type="InterPro" id="IPR015943">
    <property type="entry name" value="WD40/YVTN_repeat-like_dom_sf"/>
</dbReference>
<feature type="chain" id="PRO_5043407242" description="3-carboxymuconate cyclase" evidence="1">
    <location>
        <begin position="19"/>
        <end position="422"/>
    </location>
</feature>
<evidence type="ECO:0000256" key="1">
    <source>
        <dbReference type="SAM" id="SignalP"/>
    </source>
</evidence>
<keyword evidence="3" id="KW-1185">Reference proteome</keyword>
<evidence type="ECO:0008006" key="4">
    <source>
        <dbReference type="Google" id="ProtNLM"/>
    </source>
</evidence>
<reference evidence="2 3" key="1">
    <citation type="journal article" date="2024" name="J Genomics">
        <title>Draft genome sequencing and assembly of Favolaschia claudopus CIRM-BRFM 2984 isolated from oak limbs.</title>
        <authorList>
            <person name="Navarro D."/>
            <person name="Drula E."/>
            <person name="Chaduli D."/>
            <person name="Cazenave R."/>
            <person name="Ahrendt S."/>
            <person name="Wang J."/>
            <person name="Lipzen A."/>
            <person name="Daum C."/>
            <person name="Barry K."/>
            <person name="Grigoriev I.V."/>
            <person name="Favel A."/>
            <person name="Rosso M.N."/>
            <person name="Martin F."/>
        </authorList>
    </citation>
    <scope>NUCLEOTIDE SEQUENCE [LARGE SCALE GENOMIC DNA]</scope>
    <source>
        <strain evidence="2 3">CIRM-BRFM 2984</strain>
    </source>
</reference>
<dbReference type="EMBL" id="JAWWNJ010000042">
    <property type="protein sequence ID" value="KAK7019830.1"/>
    <property type="molecule type" value="Genomic_DNA"/>
</dbReference>
<proteinExistence type="predicted"/>
<gene>
    <name evidence="2" type="ORF">R3P38DRAFT_2970367</name>
</gene>
<accession>A0AAW0B1F0</accession>
<name>A0AAW0B1F0_9AGAR</name>